<accession>W7QQR4</accession>
<keyword evidence="11 19" id="KW-0460">Magnesium</keyword>
<evidence type="ECO:0000313" key="20">
    <source>
        <dbReference type="EMBL" id="EWH11337.1"/>
    </source>
</evidence>
<feature type="transmembrane region" description="Helical" evidence="19">
    <location>
        <begin position="68"/>
        <end position="84"/>
    </location>
</feature>
<evidence type="ECO:0000256" key="13">
    <source>
        <dbReference type="ARBA" id="ARBA00023136"/>
    </source>
</evidence>
<evidence type="ECO:0000256" key="15">
    <source>
        <dbReference type="ARBA" id="ARBA00032605"/>
    </source>
</evidence>
<evidence type="ECO:0000256" key="19">
    <source>
        <dbReference type="HAMAP-Rule" id="MF_00719"/>
    </source>
</evidence>
<gene>
    <name evidence="19" type="primary">cobS</name>
    <name evidence="20" type="ORF">DS2_04160</name>
</gene>
<dbReference type="NCBIfam" id="NF001277">
    <property type="entry name" value="PRK00235.1-3"/>
    <property type="match status" value="1"/>
</dbReference>
<evidence type="ECO:0000256" key="8">
    <source>
        <dbReference type="ARBA" id="ARBA00022573"/>
    </source>
</evidence>
<comment type="catalytic activity">
    <reaction evidence="17 19">
        <text>alpha-ribazole + adenosylcob(III)inamide-GDP = adenosylcob(III)alamin + GMP + H(+)</text>
        <dbReference type="Rhea" id="RHEA:16049"/>
        <dbReference type="ChEBI" id="CHEBI:10329"/>
        <dbReference type="ChEBI" id="CHEBI:15378"/>
        <dbReference type="ChEBI" id="CHEBI:18408"/>
        <dbReference type="ChEBI" id="CHEBI:58115"/>
        <dbReference type="ChEBI" id="CHEBI:60487"/>
        <dbReference type="EC" id="2.7.8.26"/>
    </reaction>
</comment>
<evidence type="ECO:0000256" key="11">
    <source>
        <dbReference type="ARBA" id="ARBA00022842"/>
    </source>
</evidence>
<keyword evidence="7 19" id="KW-1003">Cell membrane</keyword>
<dbReference type="HAMAP" id="MF_00719">
    <property type="entry name" value="CobS"/>
    <property type="match status" value="1"/>
</dbReference>
<keyword evidence="12 19" id="KW-1133">Transmembrane helix</keyword>
<keyword evidence="10 19" id="KW-0812">Transmembrane</keyword>
<evidence type="ECO:0000256" key="4">
    <source>
        <dbReference type="ARBA" id="ARBA00010561"/>
    </source>
</evidence>
<evidence type="ECO:0000256" key="2">
    <source>
        <dbReference type="ARBA" id="ARBA00004651"/>
    </source>
</evidence>
<comment type="function">
    <text evidence="14 19">Joins adenosylcobinamide-GDP and alpha-ribazole to generate adenosylcobalamin (Ado-cobalamin). Also synthesizes adenosylcobalamin 5'-phosphate from adenosylcobinamide-GDP and alpha-ribazole 5'-phosphate.</text>
</comment>
<dbReference type="STRING" id="1328313.DS2_04160"/>
<evidence type="ECO:0000256" key="12">
    <source>
        <dbReference type="ARBA" id="ARBA00022989"/>
    </source>
</evidence>
<dbReference type="Proteomes" id="UP000019276">
    <property type="component" value="Unassembled WGS sequence"/>
</dbReference>
<evidence type="ECO:0000256" key="9">
    <source>
        <dbReference type="ARBA" id="ARBA00022679"/>
    </source>
</evidence>
<dbReference type="AlphaFoldDB" id="W7QQR4"/>
<keyword evidence="8 19" id="KW-0169">Cobalamin biosynthesis</keyword>
<protein>
    <recommendedName>
        <fullName evidence="6 19">Adenosylcobinamide-GDP ribazoletransferase</fullName>
        <ecNumber evidence="5 19">2.7.8.26</ecNumber>
    </recommendedName>
    <alternativeName>
        <fullName evidence="16 19">Cobalamin synthase</fullName>
    </alternativeName>
    <alternativeName>
        <fullName evidence="15 19">Cobalamin-5'-phosphate synthase</fullName>
    </alternativeName>
</protein>
<dbReference type="eggNOG" id="COG0368">
    <property type="taxonomic scope" value="Bacteria"/>
</dbReference>
<organism evidence="20 21">
    <name type="scientific">Catenovulum agarivorans DS-2</name>
    <dbReference type="NCBI Taxonomy" id="1328313"/>
    <lineage>
        <taxon>Bacteria</taxon>
        <taxon>Pseudomonadati</taxon>
        <taxon>Pseudomonadota</taxon>
        <taxon>Gammaproteobacteria</taxon>
        <taxon>Alteromonadales</taxon>
        <taxon>Alteromonadaceae</taxon>
        <taxon>Catenovulum</taxon>
    </lineage>
</organism>
<feature type="transmembrane region" description="Helical" evidence="19">
    <location>
        <begin position="42"/>
        <end position="62"/>
    </location>
</feature>
<keyword evidence="13 19" id="KW-0472">Membrane</keyword>
<feature type="transmembrane region" description="Helical" evidence="19">
    <location>
        <begin position="185"/>
        <end position="217"/>
    </location>
</feature>
<dbReference type="PATRIC" id="fig|1328313.3.peg.860"/>
<dbReference type="InterPro" id="IPR003805">
    <property type="entry name" value="CobS"/>
</dbReference>
<dbReference type="GO" id="GO:0008818">
    <property type="term" value="F:cobalamin 5'-phosphate synthase activity"/>
    <property type="evidence" value="ECO:0007669"/>
    <property type="project" value="UniProtKB-UniRule"/>
</dbReference>
<comment type="subcellular location">
    <subcellularLocation>
        <location evidence="2 19">Cell membrane</location>
        <topology evidence="2 19">Multi-pass membrane protein</topology>
    </subcellularLocation>
</comment>
<feature type="transmembrane region" description="Helical" evidence="19">
    <location>
        <begin position="114"/>
        <end position="133"/>
    </location>
</feature>
<dbReference type="EC" id="2.7.8.26" evidence="5 19"/>
<comment type="cofactor">
    <cofactor evidence="1 19">
        <name>Mg(2+)</name>
        <dbReference type="ChEBI" id="CHEBI:18420"/>
    </cofactor>
</comment>
<comment type="caution">
    <text evidence="20">The sequence shown here is derived from an EMBL/GenBank/DDBJ whole genome shotgun (WGS) entry which is preliminary data.</text>
</comment>
<dbReference type="Pfam" id="PF02654">
    <property type="entry name" value="CobS"/>
    <property type="match status" value="1"/>
</dbReference>
<dbReference type="GO" id="GO:0005886">
    <property type="term" value="C:plasma membrane"/>
    <property type="evidence" value="ECO:0007669"/>
    <property type="project" value="UniProtKB-SubCell"/>
</dbReference>
<keyword evidence="9 19" id="KW-0808">Transferase</keyword>
<proteinExistence type="inferred from homology"/>
<dbReference type="GO" id="GO:0009236">
    <property type="term" value="P:cobalamin biosynthetic process"/>
    <property type="evidence" value="ECO:0007669"/>
    <property type="project" value="UniProtKB-UniRule"/>
</dbReference>
<feature type="transmembrane region" description="Helical" evidence="19">
    <location>
        <begin position="242"/>
        <end position="263"/>
    </location>
</feature>
<comment type="pathway">
    <text evidence="3 19">Cofactor biosynthesis; adenosylcobalamin biosynthesis; adenosylcobalamin from cob(II)yrinate a,c-diamide: step 7/7.</text>
</comment>
<reference evidence="20 21" key="1">
    <citation type="journal article" date="2014" name="Genome Announc.">
        <title>Draft Genome Sequence of the Agar-Degrading Bacterium Catenovulum sp. Strain DS-2, Isolated from Intestines of Haliotis diversicolor.</title>
        <authorList>
            <person name="Shan D."/>
            <person name="Li X."/>
            <person name="Gu Z."/>
            <person name="Wei G."/>
            <person name="Gao Z."/>
            <person name="Shao Z."/>
        </authorList>
    </citation>
    <scope>NUCLEOTIDE SEQUENCE [LARGE SCALE GENOMIC DNA]</scope>
    <source>
        <strain evidence="20 21">DS-2</strain>
    </source>
</reference>
<dbReference type="GO" id="GO:0051073">
    <property type="term" value="F:adenosylcobinamide-GDP ribazoletransferase activity"/>
    <property type="evidence" value="ECO:0007669"/>
    <property type="project" value="UniProtKB-UniRule"/>
</dbReference>
<evidence type="ECO:0000256" key="16">
    <source>
        <dbReference type="ARBA" id="ARBA00032853"/>
    </source>
</evidence>
<evidence type="ECO:0000256" key="6">
    <source>
        <dbReference type="ARBA" id="ARBA00015850"/>
    </source>
</evidence>
<evidence type="ECO:0000256" key="1">
    <source>
        <dbReference type="ARBA" id="ARBA00001946"/>
    </source>
</evidence>
<comment type="catalytic activity">
    <reaction evidence="18 19">
        <text>alpha-ribazole 5'-phosphate + adenosylcob(III)inamide-GDP = adenosylcob(III)alamin 5'-phosphate + GMP + H(+)</text>
        <dbReference type="Rhea" id="RHEA:23560"/>
        <dbReference type="ChEBI" id="CHEBI:15378"/>
        <dbReference type="ChEBI" id="CHEBI:57918"/>
        <dbReference type="ChEBI" id="CHEBI:58115"/>
        <dbReference type="ChEBI" id="CHEBI:60487"/>
        <dbReference type="ChEBI" id="CHEBI:60493"/>
        <dbReference type="EC" id="2.7.8.26"/>
    </reaction>
</comment>
<evidence type="ECO:0000256" key="3">
    <source>
        <dbReference type="ARBA" id="ARBA00004663"/>
    </source>
</evidence>
<evidence type="ECO:0000256" key="14">
    <source>
        <dbReference type="ARBA" id="ARBA00025228"/>
    </source>
</evidence>
<evidence type="ECO:0000256" key="7">
    <source>
        <dbReference type="ARBA" id="ARBA00022475"/>
    </source>
</evidence>
<evidence type="ECO:0000256" key="10">
    <source>
        <dbReference type="ARBA" id="ARBA00022692"/>
    </source>
</evidence>
<dbReference type="PANTHER" id="PTHR34148">
    <property type="entry name" value="ADENOSYLCOBINAMIDE-GDP RIBAZOLETRANSFERASE"/>
    <property type="match status" value="1"/>
</dbReference>
<comment type="similarity">
    <text evidence="4 19">Belongs to the CobS family.</text>
</comment>
<evidence type="ECO:0000313" key="21">
    <source>
        <dbReference type="Proteomes" id="UP000019276"/>
    </source>
</evidence>
<evidence type="ECO:0000256" key="17">
    <source>
        <dbReference type="ARBA" id="ARBA00048623"/>
    </source>
</evidence>
<evidence type="ECO:0000256" key="18">
    <source>
        <dbReference type="ARBA" id="ARBA00049504"/>
    </source>
</evidence>
<keyword evidence="21" id="KW-1185">Reference proteome</keyword>
<dbReference type="RefSeq" id="WP_035013387.1">
    <property type="nucleotide sequence ID" value="NZ_ARZY01000005.1"/>
</dbReference>
<dbReference type="PANTHER" id="PTHR34148:SF1">
    <property type="entry name" value="ADENOSYLCOBINAMIDE-GDP RIBAZOLETRANSFERASE"/>
    <property type="match status" value="1"/>
</dbReference>
<dbReference type="UniPathway" id="UPA00148">
    <property type="reaction ID" value="UER00238"/>
</dbReference>
<dbReference type="NCBIfam" id="TIGR00317">
    <property type="entry name" value="cobS"/>
    <property type="match status" value="1"/>
</dbReference>
<sequence length="264" mass="29268">MYRSLCTQLNLFLLALSFFTRLPVTSWVEYSQQNLNKSNRYFCLVGWFIGGILAVCFVGLSQIFPTDVAVWCLLVISLLLTGVFHEDGLADMADGFGGGFSKADKLRIMKDSRLGTYGSSALMLALFAKLMLWQHLNELLVWLIPITYALSRATAAQLLTLVPYVSEQQSKSKPLAENQTSREQLINLACVLPVCLILTWQLLIALSVSILLFLLVYRVFLIKQIGGFTGDTLGGAQQISEILIYLVCVTFVHNQLAIFGGIIG</sequence>
<name>W7QQR4_9ALTE</name>
<dbReference type="EMBL" id="ARZY01000005">
    <property type="protein sequence ID" value="EWH11337.1"/>
    <property type="molecule type" value="Genomic_DNA"/>
</dbReference>
<evidence type="ECO:0000256" key="5">
    <source>
        <dbReference type="ARBA" id="ARBA00013200"/>
    </source>
</evidence>